<name>A0A1V5SSZ8_9BACT</name>
<dbReference type="InterPro" id="IPR045892">
    <property type="entry name" value="CrtISO-like"/>
</dbReference>
<dbReference type="Pfam" id="PF01593">
    <property type="entry name" value="Amino_oxidase"/>
    <property type="match status" value="1"/>
</dbReference>
<dbReference type="Proteomes" id="UP000485569">
    <property type="component" value="Unassembled WGS sequence"/>
</dbReference>
<proteinExistence type="predicted"/>
<dbReference type="AlphaFoldDB" id="A0A1V5SSZ8"/>
<reference evidence="2" key="1">
    <citation type="submission" date="2017-02" db="EMBL/GenBank/DDBJ databases">
        <title>Delving into the versatile metabolic prowess of the omnipresent phylum Bacteroidetes.</title>
        <authorList>
            <person name="Nobu M.K."/>
            <person name="Mei R."/>
            <person name="Narihiro T."/>
            <person name="Kuroda K."/>
            <person name="Liu W.-T."/>
        </authorList>
    </citation>
    <scope>NUCLEOTIDE SEQUENCE</scope>
    <source>
        <strain evidence="2">ADurb.Bin276</strain>
    </source>
</reference>
<dbReference type="GO" id="GO:0016116">
    <property type="term" value="P:carotenoid metabolic process"/>
    <property type="evidence" value="ECO:0007669"/>
    <property type="project" value="InterPro"/>
</dbReference>
<dbReference type="InterPro" id="IPR036188">
    <property type="entry name" value="FAD/NAD-bd_sf"/>
</dbReference>
<dbReference type="EMBL" id="MWBQ01000093">
    <property type="protein sequence ID" value="OQA57321.1"/>
    <property type="molecule type" value="Genomic_DNA"/>
</dbReference>
<dbReference type="InterPro" id="IPR002937">
    <property type="entry name" value="Amino_oxidase"/>
</dbReference>
<protein>
    <submittedName>
        <fullName evidence="2">Phytoene desaturase (Neurosporene-forming)</fullName>
        <ecNumber evidence="2">1.3.99.28</ecNumber>
    </submittedName>
</protein>
<sequence length="510" mass="57890">MKNQSIIIIGAGFAGLSAGIYAQMNGYQSQIFEMHNHPGGLCTAWKRKEYTIDGCVHWLVGTSPQSDMYHYWEEVGVMPGRKIVNPEEFMRYETSDGRTLILYNDVDRLEKHLLEFSPQDAKPIQQFIQGIRLCMEFDQSSPSNSLFTLLGKKIKLGWLFVTKGKAFQEWMKISTYEFTQGFKDPILRDAFQEMWLPEFSIFFILFTFGFLHKKNAGYPIGGSMPMAQAMAQRYLDLGGKIHYQSRVNKILVENNQAVGIELEDGSQPAADRVISAADGYSTIFKMLNGKYIDDEIKERYEKWPRFPALLFVGLGVNRLFPDEPQSVSGLSFPLHQPTEIGDAVQSRLSVHLFNQDPTLAPAGKTSLVVMMPSNYQYWKDLSSDPAAYQAKKEQVGQTIVHLLNQRFPGISQDVEMVDVATPLTFERYTGNWQGCFEGWLITPQNAKAVLKPMRQTLPGLQNFYMCGQWIEPGGGLPSAVMSARRLIQTICKEDKEKFHTTVRDSEISKE</sequence>
<dbReference type="GO" id="GO:0016491">
    <property type="term" value="F:oxidoreductase activity"/>
    <property type="evidence" value="ECO:0007669"/>
    <property type="project" value="UniProtKB-KW"/>
</dbReference>
<evidence type="ECO:0000259" key="1">
    <source>
        <dbReference type="Pfam" id="PF01593"/>
    </source>
</evidence>
<evidence type="ECO:0000313" key="2">
    <source>
        <dbReference type="EMBL" id="OQA57321.1"/>
    </source>
</evidence>
<feature type="domain" description="Amine oxidase" evidence="1">
    <location>
        <begin position="13"/>
        <end position="485"/>
    </location>
</feature>
<dbReference type="EC" id="1.3.99.28" evidence="2"/>
<accession>A0A1V5SSZ8</accession>
<comment type="caution">
    <text evidence="2">The sequence shown here is derived from an EMBL/GenBank/DDBJ whole genome shotgun (WGS) entry which is preliminary data.</text>
</comment>
<dbReference type="PANTHER" id="PTHR46313">
    <property type="match status" value="1"/>
</dbReference>
<dbReference type="SUPFAM" id="SSF51905">
    <property type="entry name" value="FAD/NAD(P)-binding domain"/>
    <property type="match status" value="1"/>
</dbReference>
<dbReference type="Gene3D" id="3.50.50.60">
    <property type="entry name" value="FAD/NAD(P)-binding domain"/>
    <property type="match status" value="2"/>
</dbReference>
<dbReference type="PANTHER" id="PTHR46313:SF3">
    <property type="entry name" value="PROLYCOPENE ISOMERASE, CHLOROPLASTIC"/>
    <property type="match status" value="1"/>
</dbReference>
<organism evidence="2">
    <name type="scientific">Candidatus Atribacter allofermentans</name>
    <dbReference type="NCBI Taxonomy" id="1852833"/>
    <lineage>
        <taxon>Bacteria</taxon>
        <taxon>Pseudomonadati</taxon>
        <taxon>Atribacterota</taxon>
        <taxon>Atribacteria</taxon>
        <taxon>Atribacterales</taxon>
        <taxon>Atribacteraceae</taxon>
        <taxon>Atribacter</taxon>
    </lineage>
</organism>
<keyword evidence="2" id="KW-0560">Oxidoreductase</keyword>
<gene>
    <name evidence="2" type="primary">crtI</name>
    <name evidence="2" type="ORF">BWY41_01296</name>
</gene>